<organism evidence="2 3">
    <name type="scientific">Carnegiea gigantea</name>
    <dbReference type="NCBI Taxonomy" id="171969"/>
    <lineage>
        <taxon>Eukaryota</taxon>
        <taxon>Viridiplantae</taxon>
        <taxon>Streptophyta</taxon>
        <taxon>Embryophyta</taxon>
        <taxon>Tracheophyta</taxon>
        <taxon>Spermatophyta</taxon>
        <taxon>Magnoliopsida</taxon>
        <taxon>eudicotyledons</taxon>
        <taxon>Gunneridae</taxon>
        <taxon>Pentapetalae</taxon>
        <taxon>Caryophyllales</taxon>
        <taxon>Cactineae</taxon>
        <taxon>Cactaceae</taxon>
        <taxon>Cactoideae</taxon>
        <taxon>Echinocereeae</taxon>
        <taxon>Carnegiea</taxon>
    </lineage>
</organism>
<proteinExistence type="predicted"/>
<protein>
    <recommendedName>
        <fullName evidence="4">Endonuclease/exonuclease/phosphatase domain-containing protein</fullName>
    </recommendedName>
</protein>
<dbReference type="SUPFAM" id="SSF56219">
    <property type="entry name" value="DNase I-like"/>
    <property type="match status" value="1"/>
</dbReference>
<sequence length="281" mass="32888">MDNTELKHRIPRRHMGAMGYERSQPHPCEGTSTPHQQFITMEVKKRGAKPWLFTAVYANPHVRNRDELWIKLSQFAERVSIPWMVDGDFNETRSLHERDHGGDNMMRRCARFANWIENNGLIDLGYSGLCFTWARGNTWETRKSAQLDRALCNTQWRARFQEGAVRHLIRSYSNHCPMLIDLNGFLPIMRNAKSFRFQLAWTSHKHFDEYLKLHWKGGLSLVPAYLADDLTTEGYYFIYLERDYGELGLTEQRNWSCHGRWSADLALETLLGQRPAALRSP</sequence>
<dbReference type="Proteomes" id="UP001153076">
    <property type="component" value="Unassembled WGS sequence"/>
</dbReference>
<dbReference type="EMBL" id="JAKOGI010000370">
    <property type="protein sequence ID" value="KAJ8436013.1"/>
    <property type="molecule type" value="Genomic_DNA"/>
</dbReference>
<evidence type="ECO:0008006" key="4">
    <source>
        <dbReference type="Google" id="ProtNLM"/>
    </source>
</evidence>
<dbReference type="Gene3D" id="3.60.10.10">
    <property type="entry name" value="Endonuclease/exonuclease/phosphatase"/>
    <property type="match status" value="1"/>
</dbReference>
<dbReference type="InterPro" id="IPR036691">
    <property type="entry name" value="Endo/exonu/phosph_ase_sf"/>
</dbReference>
<name>A0A9Q1K3E3_9CARY</name>
<keyword evidence="3" id="KW-1185">Reference proteome</keyword>
<dbReference type="PANTHER" id="PTHR33710:SF64">
    <property type="entry name" value="ENDONUCLEASE_EXONUCLEASE_PHOSPHATASE DOMAIN-CONTAINING PROTEIN"/>
    <property type="match status" value="1"/>
</dbReference>
<gene>
    <name evidence="2" type="ORF">Cgig2_007671</name>
</gene>
<accession>A0A9Q1K3E3</accession>
<dbReference type="AlphaFoldDB" id="A0A9Q1K3E3"/>
<reference evidence="2" key="1">
    <citation type="submission" date="2022-04" db="EMBL/GenBank/DDBJ databases">
        <title>Carnegiea gigantea Genome sequencing and assembly v2.</title>
        <authorList>
            <person name="Copetti D."/>
            <person name="Sanderson M.J."/>
            <person name="Burquez A."/>
            <person name="Wojciechowski M.F."/>
        </authorList>
    </citation>
    <scope>NUCLEOTIDE SEQUENCE</scope>
    <source>
        <strain evidence="2">SGP5-SGP5p</strain>
        <tissue evidence="2">Aerial part</tissue>
    </source>
</reference>
<evidence type="ECO:0000313" key="3">
    <source>
        <dbReference type="Proteomes" id="UP001153076"/>
    </source>
</evidence>
<evidence type="ECO:0000313" key="2">
    <source>
        <dbReference type="EMBL" id="KAJ8436013.1"/>
    </source>
</evidence>
<feature type="region of interest" description="Disordered" evidence="1">
    <location>
        <begin position="14"/>
        <end position="33"/>
    </location>
</feature>
<evidence type="ECO:0000256" key="1">
    <source>
        <dbReference type="SAM" id="MobiDB-lite"/>
    </source>
</evidence>
<dbReference type="OrthoDB" id="997988at2759"/>
<dbReference type="PANTHER" id="PTHR33710">
    <property type="entry name" value="BNAC02G09200D PROTEIN"/>
    <property type="match status" value="1"/>
</dbReference>
<comment type="caution">
    <text evidence="2">The sequence shown here is derived from an EMBL/GenBank/DDBJ whole genome shotgun (WGS) entry which is preliminary data.</text>
</comment>